<name>A0A846Y4S8_9NOCA</name>
<dbReference type="RefSeq" id="WP_157102893.1">
    <property type="nucleotide sequence ID" value="NZ_JAAXOP010000011.1"/>
</dbReference>
<feature type="region of interest" description="Disordered" evidence="1">
    <location>
        <begin position="100"/>
        <end position="125"/>
    </location>
</feature>
<reference evidence="2 3" key="1">
    <citation type="submission" date="2020-04" db="EMBL/GenBank/DDBJ databases">
        <title>MicrobeNet Type strains.</title>
        <authorList>
            <person name="Nicholson A.C."/>
        </authorList>
    </citation>
    <scope>NUCLEOTIDE SEQUENCE [LARGE SCALE GENOMIC DNA]</scope>
    <source>
        <strain evidence="2 3">JCM 12354</strain>
    </source>
</reference>
<dbReference type="EMBL" id="JAAXOP010000011">
    <property type="protein sequence ID" value="NKY52278.1"/>
    <property type="molecule type" value="Genomic_DNA"/>
</dbReference>
<protein>
    <submittedName>
        <fullName evidence="2">Uncharacterized protein</fullName>
    </submittedName>
</protein>
<evidence type="ECO:0000313" key="2">
    <source>
        <dbReference type="EMBL" id="NKY52278.1"/>
    </source>
</evidence>
<dbReference type="Proteomes" id="UP000565711">
    <property type="component" value="Unassembled WGS sequence"/>
</dbReference>
<accession>A0A846Y4S8</accession>
<evidence type="ECO:0000256" key="1">
    <source>
        <dbReference type="SAM" id="MobiDB-lite"/>
    </source>
</evidence>
<evidence type="ECO:0000313" key="3">
    <source>
        <dbReference type="Proteomes" id="UP000565711"/>
    </source>
</evidence>
<keyword evidence="3" id="KW-1185">Reference proteome</keyword>
<proteinExistence type="predicted"/>
<dbReference type="AlphaFoldDB" id="A0A846Y4S8"/>
<sequence length="125" mass="13779">MRTTIDIEPAPHAMGYVCLDLVAGLELPDRRAARVATRLGYTYLGLLTNSTFITPAALLHQVLDYEIELLIVPDFDHLRGHVPPELADLTDIHELTTGRTFERGGGYAPEGGPRNPLHGDRHRSA</sequence>
<gene>
    <name evidence="2" type="ORF">HGA08_18890</name>
</gene>
<comment type="caution">
    <text evidence="2">The sequence shown here is derived from an EMBL/GenBank/DDBJ whole genome shotgun (WGS) entry which is preliminary data.</text>
</comment>
<organism evidence="2 3">
    <name type="scientific">Nocardia vermiculata</name>
    <dbReference type="NCBI Taxonomy" id="257274"/>
    <lineage>
        <taxon>Bacteria</taxon>
        <taxon>Bacillati</taxon>
        <taxon>Actinomycetota</taxon>
        <taxon>Actinomycetes</taxon>
        <taxon>Mycobacteriales</taxon>
        <taxon>Nocardiaceae</taxon>
        <taxon>Nocardia</taxon>
    </lineage>
</organism>